<keyword evidence="6" id="KW-0378">Hydrolase</keyword>
<keyword evidence="1" id="KW-0067">ATP-binding</keyword>
<feature type="compositionally biased region" description="Polar residues" evidence="2">
    <location>
        <begin position="1260"/>
        <end position="1289"/>
    </location>
</feature>
<keyword evidence="1" id="KW-0347">Helicase</keyword>
<comment type="caution">
    <text evidence="6">The sequence shown here is derived from an EMBL/GenBank/DDBJ whole genome shotgun (WGS) entry which is preliminary data.</text>
</comment>
<dbReference type="PANTHER" id="PTHR10887:SF341">
    <property type="entry name" value="NFX1-TYPE ZINC FINGER-CONTAINING PROTEIN 1"/>
    <property type="match status" value="1"/>
</dbReference>
<feature type="compositionally biased region" description="Acidic residues" evidence="2">
    <location>
        <begin position="1383"/>
        <end position="1392"/>
    </location>
</feature>
<dbReference type="GO" id="GO:0031048">
    <property type="term" value="P:regulatory ncRNA-mediated heterochromatin formation"/>
    <property type="evidence" value="ECO:0007669"/>
    <property type="project" value="TreeGrafter"/>
</dbReference>
<dbReference type="Pfam" id="PF13086">
    <property type="entry name" value="AAA_11"/>
    <property type="match status" value="1"/>
</dbReference>
<dbReference type="Proteomes" id="UP001302676">
    <property type="component" value="Unassembled WGS sequence"/>
</dbReference>
<dbReference type="InterPro" id="IPR041677">
    <property type="entry name" value="DNA2/NAM7_AAA_11"/>
</dbReference>
<evidence type="ECO:0000313" key="6">
    <source>
        <dbReference type="EMBL" id="KAK4144940.1"/>
    </source>
</evidence>
<evidence type="ECO:0000259" key="5">
    <source>
        <dbReference type="Pfam" id="PF25396"/>
    </source>
</evidence>
<proteinExistence type="predicted"/>
<keyword evidence="7" id="KW-1185">Reference proteome</keyword>
<dbReference type="CDD" id="cd18808">
    <property type="entry name" value="SF1_C_Upf1"/>
    <property type="match status" value="1"/>
</dbReference>
<dbReference type="InterPro" id="IPR047187">
    <property type="entry name" value="SF1_C_Upf1"/>
</dbReference>
<evidence type="ECO:0000259" key="4">
    <source>
        <dbReference type="Pfam" id="PF13087"/>
    </source>
</evidence>
<sequence>MDIVGNDPDTQVCYSFILRFLRLFLSAIDIIQSHVFFKPEGDHSWQSRPEFPTAAEMLQEKSDFDKLPKNPVDVPWASKMEYLTAQYEILRMEAVEGLRHSVQSFASRHRRDIPMDDDFTNVYSQVRVKEYVLTNIGPVARVSFSLRSKFRILWQQSKRLQPGSIVALSPKSDGFKKICKIATIAQRPYEDGLDQDPPVVDILWTDPNDAVIDPNMEFVMLESLFGYFESARHSLIGLQHVAKTDSPIDKYLTGSHITDTVPTFVLDNPGMDLSSVAGKATEDDSEAVEELKTHDMVNDGEPPGLQDLTYMDESQLSGLYRIVSKELAIVQGPPGTGKTFTSVEALKVMVANRRKRRGPPIIVAAQTNHALDQILVHCINAGANVLRLGGRTQNELIKPRTLFELRNECGKNQIPADNKLVRIDHDRRTNAGKIQELVDGLFSDRLLDPEMLLEFGIITKQQHDSLVDDSMESHEAMDVHGPFALWLGDSLIPASIREDRHPTVLEVTEAEVRRDLPEFECEEDEDLENIADDNEALFRLRGPRIQLEHTWSGKDPANLASWGRAVNRALQNDDLYNIDRNLRGAVYQHFQARLLEVMSPKFTALIAESMELCQKRKAFKFLGNTQVVRKLRIDIVGCTTTGLTKYRGCLAAMQPESLLIEEAAETREANIVSALYPCIQQLVLVGDHKQLAPKCDIQRLGDPPHNINVSLFQRMVNLDMPYVMLKQQRRMKPELRHILNPFYPELYDHPSVRKINERPDVLGMGCRNLWLFDHTWPEDRDSDASKFNESEAEMLANFFAYLVANGTPAHRITVLTFYKGQCKVLKRKLRRHPSIMGAVLNVCTVDSYQGEENDIILLSLVRSPQLDRSYAVGFLEDERRAVVAISRARRGFYVFGNVDNVLNAHQASYHLWYKICSGFAEQGYIDRDRGLPLVCQPHNKQIWIKELEDWGDNAGGCDQACNKTRECGHKCVLKCHALPHEVLPCGEPCREKLVCGHGCQRLCGQKCFCDCKVFEAAAHQIQDERMSLGEQMMVMGAEETEMFKRNHRRAPPQGPALPILGQVGFAKSRESRPLPGQLPGDVAQWRALTENPDEHDRRLDEQSVALMAEKRKEPVSEPIIRETYRPTGLTNGQRVAVDKMPPAQKSYNKVPGDNSKMPPTQGSYSRVAAAALSSKPPFSTIETAFPNAKPSKNMASDTSTNPKQPKNVANGKVAQPGRPKFAKSRYRSAPGNNNHTSWKRPTKSGGKPEKDALQELCASLLTSEADSQEYSTQQQPQGGRMSSQSSSPVQAPRVQRNLATGGFLVDFATTEGRSFGGETSSQGVTERVATPSLLDIEPEGTGISLLEGHDGLVPGLSSMQLESPVSPSPVGTTTLEMEPEKQGEEEEWLIQL</sequence>
<dbReference type="EMBL" id="MU853572">
    <property type="protein sequence ID" value="KAK4144940.1"/>
    <property type="molecule type" value="Genomic_DNA"/>
</dbReference>
<feature type="domain" description="DNA2/NAM7 helicase helicase" evidence="3">
    <location>
        <begin position="312"/>
        <end position="693"/>
    </location>
</feature>
<feature type="compositionally biased region" description="Polar residues" evidence="2">
    <location>
        <begin position="1193"/>
        <end position="1204"/>
    </location>
</feature>
<dbReference type="Pfam" id="PF13087">
    <property type="entry name" value="AAA_12"/>
    <property type="match status" value="1"/>
</dbReference>
<keyword evidence="1" id="KW-0547">Nucleotide-binding</keyword>
<evidence type="ECO:0000259" key="3">
    <source>
        <dbReference type="Pfam" id="PF13086"/>
    </source>
</evidence>
<evidence type="ECO:0000256" key="2">
    <source>
        <dbReference type="SAM" id="MobiDB-lite"/>
    </source>
</evidence>
<reference evidence="6" key="1">
    <citation type="journal article" date="2023" name="Mol. Phylogenet. Evol.">
        <title>Genome-scale phylogeny and comparative genomics of the fungal order Sordariales.</title>
        <authorList>
            <person name="Hensen N."/>
            <person name="Bonometti L."/>
            <person name="Westerberg I."/>
            <person name="Brannstrom I.O."/>
            <person name="Guillou S."/>
            <person name="Cros-Aarteil S."/>
            <person name="Calhoun S."/>
            <person name="Haridas S."/>
            <person name="Kuo A."/>
            <person name="Mondo S."/>
            <person name="Pangilinan J."/>
            <person name="Riley R."/>
            <person name="LaButti K."/>
            <person name="Andreopoulos B."/>
            <person name="Lipzen A."/>
            <person name="Chen C."/>
            <person name="Yan M."/>
            <person name="Daum C."/>
            <person name="Ng V."/>
            <person name="Clum A."/>
            <person name="Steindorff A."/>
            <person name="Ohm R.A."/>
            <person name="Martin F."/>
            <person name="Silar P."/>
            <person name="Natvig D.O."/>
            <person name="Lalanne C."/>
            <person name="Gautier V."/>
            <person name="Ament-Velasquez S.L."/>
            <person name="Kruys A."/>
            <person name="Hutchinson M.I."/>
            <person name="Powell A.J."/>
            <person name="Barry K."/>
            <person name="Miller A.N."/>
            <person name="Grigoriev I.V."/>
            <person name="Debuchy R."/>
            <person name="Gladieux P."/>
            <person name="Hiltunen Thoren M."/>
            <person name="Johannesson H."/>
        </authorList>
    </citation>
    <scope>NUCLEOTIDE SEQUENCE</scope>
    <source>
        <strain evidence="6">CBS 141.50</strain>
    </source>
</reference>
<dbReference type="GeneID" id="87816823"/>
<accession>A0AAN6V525</accession>
<feature type="domain" description="DNA2/NAM7 helicase-like C-terminal" evidence="4">
    <location>
        <begin position="708"/>
        <end position="898"/>
    </location>
</feature>
<evidence type="ECO:0000313" key="7">
    <source>
        <dbReference type="Proteomes" id="UP001302676"/>
    </source>
</evidence>
<name>A0AAN6V525_9PEZI</name>
<feature type="region of interest" description="Disordered" evidence="2">
    <location>
        <begin position="1312"/>
        <end position="1334"/>
    </location>
</feature>
<dbReference type="InterPro" id="IPR041679">
    <property type="entry name" value="DNA2/NAM7-like_C"/>
</dbReference>
<feature type="region of interest" description="Disordered" evidence="2">
    <location>
        <begin position="1143"/>
        <end position="1162"/>
    </location>
</feature>
<dbReference type="GO" id="GO:0016787">
    <property type="term" value="F:hydrolase activity"/>
    <property type="evidence" value="ECO:0007669"/>
    <property type="project" value="UniProtKB-KW"/>
</dbReference>
<dbReference type="InterPro" id="IPR057373">
    <property type="entry name" value="ZNFX1"/>
</dbReference>
<feature type="compositionally biased region" description="Polar residues" evidence="2">
    <location>
        <begin position="1357"/>
        <end position="1375"/>
    </location>
</feature>
<dbReference type="SUPFAM" id="SSF52540">
    <property type="entry name" value="P-loop containing nucleoside triphosphate hydrolases"/>
    <property type="match status" value="1"/>
</dbReference>
<gene>
    <name evidence="6" type="ORF">C8A04DRAFT_27187</name>
</gene>
<dbReference type="GO" id="GO:0004386">
    <property type="term" value="F:helicase activity"/>
    <property type="evidence" value="ECO:0007669"/>
    <property type="project" value="InterPro"/>
</dbReference>
<protein>
    <submittedName>
        <fullName evidence="6">P-loop containing nucleoside triphosphate hydrolase protein</fullName>
    </submittedName>
</protein>
<organism evidence="6 7">
    <name type="scientific">Dichotomopilus funicola</name>
    <dbReference type="NCBI Taxonomy" id="1934379"/>
    <lineage>
        <taxon>Eukaryota</taxon>
        <taxon>Fungi</taxon>
        <taxon>Dikarya</taxon>
        <taxon>Ascomycota</taxon>
        <taxon>Pezizomycotina</taxon>
        <taxon>Sordariomycetes</taxon>
        <taxon>Sordariomycetidae</taxon>
        <taxon>Sordariales</taxon>
        <taxon>Chaetomiaceae</taxon>
        <taxon>Dichotomopilus</taxon>
    </lineage>
</organism>
<dbReference type="PANTHER" id="PTHR10887">
    <property type="entry name" value="DNA2/NAM7 HELICASE FAMILY"/>
    <property type="match status" value="1"/>
</dbReference>
<dbReference type="InterPro" id="IPR045055">
    <property type="entry name" value="DNA2/NAM7-like"/>
</dbReference>
<feature type="region of interest" description="Disordered" evidence="2">
    <location>
        <begin position="1354"/>
        <end position="1392"/>
    </location>
</feature>
<dbReference type="InterPro" id="IPR027417">
    <property type="entry name" value="P-loop_NTPase"/>
</dbReference>
<feature type="domain" description="ZNFX1" evidence="5">
    <location>
        <begin position="119"/>
        <end position="223"/>
    </location>
</feature>
<dbReference type="GO" id="GO:0031380">
    <property type="term" value="C:nuclear RNA-directed RNA polymerase complex"/>
    <property type="evidence" value="ECO:0007669"/>
    <property type="project" value="TreeGrafter"/>
</dbReference>
<dbReference type="CDD" id="cd06008">
    <property type="entry name" value="NF-X1-zinc-finger"/>
    <property type="match status" value="1"/>
</dbReference>
<feature type="region of interest" description="Disordered" evidence="2">
    <location>
        <begin position="1181"/>
        <end position="1297"/>
    </location>
</feature>
<dbReference type="Pfam" id="PF25396">
    <property type="entry name" value="ZNFX1"/>
    <property type="match status" value="1"/>
</dbReference>
<dbReference type="RefSeq" id="XP_062638311.1">
    <property type="nucleotide sequence ID" value="XM_062780210.1"/>
</dbReference>
<evidence type="ECO:0000256" key="1">
    <source>
        <dbReference type="ARBA" id="ARBA00022806"/>
    </source>
</evidence>
<dbReference type="Gene3D" id="3.40.50.300">
    <property type="entry name" value="P-loop containing nucleotide triphosphate hydrolases"/>
    <property type="match status" value="3"/>
</dbReference>
<reference evidence="6" key="2">
    <citation type="submission" date="2023-05" db="EMBL/GenBank/DDBJ databases">
        <authorList>
            <consortium name="Lawrence Berkeley National Laboratory"/>
            <person name="Steindorff A."/>
            <person name="Hensen N."/>
            <person name="Bonometti L."/>
            <person name="Westerberg I."/>
            <person name="Brannstrom I.O."/>
            <person name="Guillou S."/>
            <person name="Cros-Aarteil S."/>
            <person name="Calhoun S."/>
            <person name="Haridas S."/>
            <person name="Kuo A."/>
            <person name="Mondo S."/>
            <person name="Pangilinan J."/>
            <person name="Riley R."/>
            <person name="Labutti K."/>
            <person name="Andreopoulos B."/>
            <person name="Lipzen A."/>
            <person name="Chen C."/>
            <person name="Yanf M."/>
            <person name="Daum C."/>
            <person name="Ng V."/>
            <person name="Clum A."/>
            <person name="Ohm R."/>
            <person name="Martin F."/>
            <person name="Silar P."/>
            <person name="Natvig D."/>
            <person name="Lalanne C."/>
            <person name="Gautier V."/>
            <person name="Ament-Velasquez S.L."/>
            <person name="Kruys A."/>
            <person name="Hutchinson M.I."/>
            <person name="Powell A.J."/>
            <person name="Barry K."/>
            <person name="Miller A.N."/>
            <person name="Grigoriev I.V."/>
            <person name="Debuchy R."/>
            <person name="Gladieux P."/>
            <person name="Thoren M.H."/>
            <person name="Johannesson H."/>
        </authorList>
    </citation>
    <scope>NUCLEOTIDE SEQUENCE</scope>
    <source>
        <strain evidence="6">CBS 141.50</strain>
    </source>
</reference>